<protein>
    <submittedName>
        <fullName evidence="1">Uncharacterized protein</fullName>
    </submittedName>
</protein>
<dbReference type="Proteomes" id="UP001055811">
    <property type="component" value="Linkage Group LG09"/>
</dbReference>
<proteinExistence type="predicted"/>
<accession>A0ACB8YWA2</accession>
<comment type="caution">
    <text evidence="1">The sequence shown here is derived from an EMBL/GenBank/DDBJ whole genome shotgun (WGS) entry which is preliminary data.</text>
</comment>
<evidence type="ECO:0000313" key="1">
    <source>
        <dbReference type="EMBL" id="KAI3689506.1"/>
    </source>
</evidence>
<gene>
    <name evidence="1" type="ORF">L2E82_47466</name>
</gene>
<organism evidence="1 2">
    <name type="scientific">Cichorium intybus</name>
    <name type="common">Chicory</name>
    <dbReference type="NCBI Taxonomy" id="13427"/>
    <lineage>
        <taxon>Eukaryota</taxon>
        <taxon>Viridiplantae</taxon>
        <taxon>Streptophyta</taxon>
        <taxon>Embryophyta</taxon>
        <taxon>Tracheophyta</taxon>
        <taxon>Spermatophyta</taxon>
        <taxon>Magnoliopsida</taxon>
        <taxon>eudicotyledons</taxon>
        <taxon>Gunneridae</taxon>
        <taxon>Pentapetalae</taxon>
        <taxon>asterids</taxon>
        <taxon>campanulids</taxon>
        <taxon>Asterales</taxon>
        <taxon>Asteraceae</taxon>
        <taxon>Cichorioideae</taxon>
        <taxon>Cichorieae</taxon>
        <taxon>Cichoriinae</taxon>
        <taxon>Cichorium</taxon>
    </lineage>
</organism>
<reference evidence="2" key="1">
    <citation type="journal article" date="2022" name="Mol. Ecol. Resour.">
        <title>The genomes of chicory, endive, great burdock and yacon provide insights into Asteraceae palaeo-polyploidization history and plant inulin production.</title>
        <authorList>
            <person name="Fan W."/>
            <person name="Wang S."/>
            <person name="Wang H."/>
            <person name="Wang A."/>
            <person name="Jiang F."/>
            <person name="Liu H."/>
            <person name="Zhao H."/>
            <person name="Xu D."/>
            <person name="Zhang Y."/>
        </authorList>
    </citation>
    <scope>NUCLEOTIDE SEQUENCE [LARGE SCALE GENOMIC DNA]</scope>
    <source>
        <strain evidence="2">cv. Punajuju</strain>
    </source>
</reference>
<sequence length="1138" mass="126892">MAGLWLFCNALIALLIVFIAPHLSKSAEVYKPPLFIFSWLDNKLNFTAGEIANIKVVVYDNFDTTTYKHPFNPTISIVNSRGQDEKFGNSTYITGVCSDLGTDTNKWQLHFIPIIVGMFHVFITQENLRIGDYSKHYFVTPGPIYLPGGILSWMDEVDTFVAGTKATVLILPKDAFGNNVTIASEGQKVYNFVVYATHEHGSDASVLDVSYKGWNEFGYLSIDFITVTSGNLLLHIKEKNTPLIGSPLPFTVYPGELDVGNCMAEWKTNTTNFQLFSTMETSIIQRDKFGNIVPGLYDFDLDVIEKGTNLVLPIGDLQFVEVSPGVQSFSFELLEPGNFSLMITDNKKKLILNMPFEFSVFIGYCDGLKSIVNGSGLQNSIAGEVSKFSIFLRDAYQYPSQLDLHRLRVQITLPSLSIYVNPQIRSLDSLDGSQPTGMLDFGPTGISSVPFVNLNNNISAGFWKIWNTAFEVSYVPEKAGEYEIHIFCGNVPFNHGIPFKKSVTAGKANTTASRVVKFEPKVSSLVVHGVELQLRDSFSNPILTRESNLSKFVLETDVLHTSIFKVFLFVANDNGTYTGFYMAMAEGDYDMCSFYNGGRINPCPFRVDVYERNSFPTAYEDTVSVWEDESVGFNAIENDNCTDGKARIAEYQKPDHGSILVYGDWFRYTPYKGFYGNDSFTYTIADAREKYASSIVYVQVLLIPPQFASFPPELHAVEDIISPQFGGFSGFVITYSDSKENISIMFTAKHGSVFLSPLSMQLWDPMWNELSVSKMEGGAKELYLTARLEVINFSLKSLKYIGEGNFSGDDVIRVSTINKNGKRDLDVPIIVNPINDPPFINVPEFIMLGNVTEDEGFLIFDNQRDNFSFSVGDPDLLNFPGNKSHFRVMFSVEVSSGFFSAKLPAGLISTTELKLKNSKQWQPLQTFVEISKQITVKAKALRFLGTIDQCNTVLQQILYYGDEDGGVIRVSVNDMGWFGYYPDCEEMMSAPLITEATINLITKMPVNSVVAHSLGSVIVIESIVVSSLAVVLMFFTCKCVMVLLHKKKKNQSQYHKKVQSSHEHKVASGILIGVSIDSQISLRSGVQFYGKGKKLGAISRCSGIYFTFCMIRRGRSEELFSDEVSICCLCMVRVATGP</sequence>
<dbReference type="EMBL" id="CM042017">
    <property type="protein sequence ID" value="KAI3689506.1"/>
    <property type="molecule type" value="Genomic_DNA"/>
</dbReference>
<reference evidence="1 2" key="2">
    <citation type="journal article" date="2022" name="Mol. Ecol. Resour.">
        <title>The genomes of chicory, endive, great burdock and yacon provide insights into Asteraceae paleo-polyploidization history and plant inulin production.</title>
        <authorList>
            <person name="Fan W."/>
            <person name="Wang S."/>
            <person name="Wang H."/>
            <person name="Wang A."/>
            <person name="Jiang F."/>
            <person name="Liu H."/>
            <person name="Zhao H."/>
            <person name="Xu D."/>
            <person name="Zhang Y."/>
        </authorList>
    </citation>
    <scope>NUCLEOTIDE SEQUENCE [LARGE SCALE GENOMIC DNA]</scope>
    <source>
        <strain evidence="2">cv. Punajuju</strain>
        <tissue evidence="1">Leaves</tissue>
    </source>
</reference>
<name>A0ACB8YWA2_CICIN</name>
<keyword evidence="2" id="KW-1185">Reference proteome</keyword>
<evidence type="ECO:0000313" key="2">
    <source>
        <dbReference type="Proteomes" id="UP001055811"/>
    </source>
</evidence>